<dbReference type="Proteomes" id="UP001157502">
    <property type="component" value="Chromosome 17"/>
</dbReference>
<organism evidence="1 2">
    <name type="scientific">Dallia pectoralis</name>
    <name type="common">Alaska blackfish</name>
    <dbReference type="NCBI Taxonomy" id="75939"/>
    <lineage>
        <taxon>Eukaryota</taxon>
        <taxon>Metazoa</taxon>
        <taxon>Chordata</taxon>
        <taxon>Craniata</taxon>
        <taxon>Vertebrata</taxon>
        <taxon>Euteleostomi</taxon>
        <taxon>Actinopterygii</taxon>
        <taxon>Neopterygii</taxon>
        <taxon>Teleostei</taxon>
        <taxon>Protacanthopterygii</taxon>
        <taxon>Esociformes</taxon>
        <taxon>Umbridae</taxon>
        <taxon>Dallia</taxon>
    </lineage>
</organism>
<name>A0ACC2G4D1_DALPE</name>
<accession>A0ACC2G4D1</accession>
<protein>
    <submittedName>
        <fullName evidence="1">Uncharacterized protein</fullName>
    </submittedName>
</protein>
<gene>
    <name evidence="1" type="ORF">DPEC_G00205310</name>
</gene>
<evidence type="ECO:0000313" key="1">
    <source>
        <dbReference type="EMBL" id="KAJ7998474.1"/>
    </source>
</evidence>
<keyword evidence="2" id="KW-1185">Reference proteome</keyword>
<reference evidence="1" key="1">
    <citation type="submission" date="2021-05" db="EMBL/GenBank/DDBJ databases">
        <authorList>
            <person name="Pan Q."/>
            <person name="Jouanno E."/>
            <person name="Zahm M."/>
            <person name="Klopp C."/>
            <person name="Cabau C."/>
            <person name="Louis A."/>
            <person name="Berthelot C."/>
            <person name="Parey E."/>
            <person name="Roest Crollius H."/>
            <person name="Montfort J."/>
            <person name="Robinson-Rechavi M."/>
            <person name="Bouchez O."/>
            <person name="Lampietro C."/>
            <person name="Lopez Roques C."/>
            <person name="Donnadieu C."/>
            <person name="Postlethwait J."/>
            <person name="Bobe J."/>
            <person name="Dillon D."/>
            <person name="Chandos A."/>
            <person name="von Hippel F."/>
            <person name="Guiguen Y."/>
        </authorList>
    </citation>
    <scope>NUCLEOTIDE SEQUENCE</scope>
    <source>
        <strain evidence="1">YG-Jan2019</strain>
    </source>
</reference>
<proteinExistence type="predicted"/>
<dbReference type="EMBL" id="CM055744">
    <property type="protein sequence ID" value="KAJ7998474.1"/>
    <property type="molecule type" value="Genomic_DNA"/>
</dbReference>
<comment type="caution">
    <text evidence="1">The sequence shown here is derived from an EMBL/GenBank/DDBJ whole genome shotgun (WGS) entry which is preliminary data.</text>
</comment>
<evidence type="ECO:0000313" key="2">
    <source>
        <dbReference type="Proteomes" id="UP001157502"/>
    </source>
</evidence>
<sequence length="133" mass="14888">MASVAWKVLRKIPGVSMDEQLCAPTCNLRQTVLQTQSAMVHKFGTTVKIKHLVAMKDPLVISTIPRAICEGILIVYKGISETYPLQVFGPKRPIDKSYEEVMETNLFTVTLPEDLKKTIISHYGSRVGKLPLF</sequence>